<evidence type="ECO:0000256" key="1">
    <source>
        <dbReference type="SAM" id="Phobius"/>
    </source>
</evidence>
<dbReference type="STRING" id="984262.SGRA_0302"/>
<dbReference type="HOGENOM" id="CLU_2195090_0_0_10"/>
<proteinExistence type="predicted"/>
<keyword evidence="3" id="KW-1185">Reference proteome</keyword>
<dbReference type="AlphaFoldDB" id="H6L7K9"/>
<reference evidence="2 3" key="1">
    <citation type="journal article" date="2012" name="Stand. Genomic Sci.">
        <title>Complete genome sequencing and analysis of Saprospira grandis str. Lewin, a predatory marine bacterium.</title>
        <authorList>
            <person name="Saw J.H."/>
            <person name="Yuryev A."/>
            <person name="Kanbe M."/>
            <person name="Hou S."/>
            <person name="Young A.G."/>
            <person name="Aizawa S."/>
            <person name="Alam M."/>
        </authorList>
    </citation>
    <scope>NUCLEOTIDE SEQUENCE [LARGE SCALE GENOMIC DNA]</scope>
    <source>
        <strain evidence="2 3">Lewin</strain>
    </source>
</reference>
<name>H6L7K9_SAPGL</name>
<accession>H6L7K9</accession>
<dbReference type="Proteomes" id="UP000007519">
    <property type="component" value="Chromosome"/>
</dbReference>
<keyword evidence="1" id="KW-0812">Transmembrane</keyword>
<gene>
    <name evidence="2" type="ordered locus">SGRA_0302</name>
</gene>
<evidence type="ECO:0000313" key="3">
    <source>
        <dbReference type="Proteomes" id="UP000007519"/>
    </source>
</evidence>
<keyword evidence="1" id="KW-0472">Membrane</keyword>
<evidence type="ECO:0000313" key="2">
    <source>
        <dbReference type="EMBL" id="AFC23041.1"/>
    </source>
</evidence>
<feature type="transmembrane region" description="Helical" evidence="1">
    <location>
        <begin position="77"/>
        <end position="95"/>
    </location>
</feature>
<keyword evidence="1" id="KW-1133">Transmembrane helix</keyword>
<dbReference type="EMBL" id="CP002831">
    <property type="protein sequence ID" value="AFC23041.1"/>
    <property type="molecule type" value="Genomic_DNA"/>
</dbReference>
<evidence type="ECO:0008006" key="4">
    <source>
        <dbReference type="Google" id="ProtNLM"/>
    </source>
</evidence>
<protein>
    <recommendedName>
        <fullName evidence="4">Transmembrane protein</fullName>
    </recommendedName>
</protein>
<sequence length="108" mass="12288">MSSFFKRFPKLSENKQFGKSRPFFRISFFGAAPALRLGRAMAQLAVRSALRFFSLRSKKLGLAFGHCYLSLSRSSNFFLWAFFFGGFAAVVVFLATKMFSIFQPMAIK</sequence>
<organism evidence="2 3">
    <name type="scientific">Saprospira grandis (strain Lewin)</name>
    <dbReference type="NCBI Taxonomy" id="984262"/>
    <lineage>
        <taxon>Bacteria</taxon>
        <taxon>Pseudomonadati</taxon>
        <taxon>Bacteroidota</taxon>
        <taxon>Saprospiria</taxon>
        <taxon>Saprospirales</taxon>
        <taxon>Saprospiraceae</taxon>
        <taxon>Saprospira</taxon>
    </lineage>
</organism>
<dbReference type="KEGG" id="sgn:SGRA_0302"/>